<feature type="signal peptide" evidence="2">
    <location>
        <begin position="1"/>
        <end position="33"/>
    </location>
</feature>
<comment type="caution">
    <text evidence="3">The sequence shown here is derived from an EMBL/GenBank/DDBJ whole genome shotgun (WGS) entry which is preliminary data.</text>
</comment>
<organism evidence="3 4">
    <name type="scientific">Veronia pacifica</name>
    <dbReference type="NCBI Taxonomy" id="1080227"/>
    <lineage>
        <taxon>Bacteria</taxon>
        <taxon>Pseudomonadati</taxon>
        <taxon>Pseudomonadota</taxon>
        <taxon>Gammaproteobacteria</taxon>
        <taxon>Vibrionales</taxon>
        <taxon>Vibrionaceae</taxon>
        <taxon>Veronia</taxon>
    </lineage>
</organism>
<dbReference type="EMBL" id="LYBM01000006">
    <property type="protein sequence ID" value="ODA35075.1"/>
    <property type="molecule type" value="Genomic_DNA"/>
</dbReference>
<evidence type="ECO:0000313" key="3">
    <source>
        <dbReference type="EMBL" id="ODA35075.1"/>
    </source>
</evidence>
<evidence type="ECO:0000256" key="2">
    <source>
        <dbReference type="SAM" id="SignalP"/>
    </source>
</evidence>
<dbReference type="RefSeq" id="WP_068899947.1">
    <property type="nucleotide sequence ID" value="NZ_JBHUIF010000013.1"/>
</dbReference>
<reference evidence="3 4" key="1">
    <citation type="submission" date="2016-05" db="EMBL/GenBank/DDBJ databases">
        <title>Genomic Taxonomy of the Vibrionaceae.</title>
        <authorList>
            <person name="Gomez-Gil B."/>
            <person name="Enciso-Ibarra J."/>
        </authorList>
    </citation>
    <scope>NUCLEOTIDE SEQUENCE [LARGE SCALE GENOMIC DNA]</scope>
    <source>
        <strain evidence="3 4">CAIM 1920</strain>
    </source>
</reference>
<evidence type="ECO:0000256" key="1">
    <source>
        <dbReference type="SAM" id="MobiDB-lite"/>
    </source>
</evidence>
<keyword evidence="2" id="KW-0732">Signal</keyword>
<dbReference type="AlphaFoldDB" id="A0A1C3EPA7"/>
<evidence type="ECO:0000313" key="4">
    <source>
        <dbReference type="Proteomes" id="UP000094936"/>
    </source>
</evidence>
<dbReference type="Proteomes" id="UP000094936">
    <property type="component" value="Unassembled WGS sequence"/>
</dbReference>
<name>A0A1C3EPA7_9GAMM</name>
<feature type="region of interest" description="Disordered" evidence="1">
    <location>
        <begin position="200"/>
        <end position="225"/>
    </location>
</feature>
<dbReference type="OrthoDB" id="6287466at2"/>
<sequence length="225" mass="25415">MKIMSANYQRKTSINIALTALVTGLLVSQPTNANPPHFPNLVNGGNRWLITAYNDRSPVHQQWATQGLCFIPIGTNGTHSTYFWYSDTFPNWNGFVSEEGDDIFMHGDYANNIGHDSMTWEIVTRSPRMEGTGHWVEWRENPGLGNTVGWINAKFRQVGNCFFGAELIERSERLGLTEPEIIEQAKEIAEKYRSIPYPTTRKGEEILQPSGDGLKNSIKSVIKPR</sequence>
<proteinExistence type="predicted"/>
<keyword evidence="4" id="KW-1185">Reference proteome</keyword>
<accession>A0A1C3EPA7</accession>
<gene>
    <name evidence="3" type="ORF">A8L45_05190</name>
</gene>
<feature type="chain" id="PRO_5008673280" evidence="2">
    <location>
        <begin position="34"/>
        <end position="225"/>
    </location>
</feature>
<protein>
    <submittedName>
        <fullName evidence="3">Uncharacterized protein</fullName>
    </submittedName>
</protein>